<evidence type="ECO:0000256" key="6">
    <source>
        <dbReference type="ARBA" id="ARBA00066629"/>
    </source>
</evidence>
<dbReference type="PANTHER" id="PTHR43439:SF1">
    <property type="entry name" value="PHENYLACETATE-COENZYME A LIGASE"/>
    <property type="match status" value="1"/>
</dbReference>
<dbReference type="Pfam" id="PF00501">
    <property type="entry name" value="AMP-binding"/>
    <property type="match status" value="1"/>
</dbReference>
<evidence type="ECO:0000259" key="10">
    <source>
        <dbReference type="Pfam" id="PF00501"/>
    </source>
</evidence>
<proteinExistence type="inferred from homology"/>
<dbReference type="GO" id="GO:0010124">
    <property type="term" value="P:phenylacetate catabolic process"/>
    <property type="evidence" value="ECO:0007669"/>
    <property type="project" value="UniProtKB-UniRule"/>
</dbReference>
<dbReference type="EC" id="6.2.1.30" evidence="6 9"/>
<dbReference type="GO" id="GO:0047475">
    <property type="term" value="F:phenylacetate-CoA ligase activity"/>
    <property type="evidence" value="ECO:0007669"/>
    <property type="project" value="UniProtKB-EC"/>
</dbReference>
<reference evidence="12" key="1">
    <citation type="submission" date="2007-10" db="EMBL/GenBank/DDBJ databases">
        <authorList>
            <person name="Fulton L."/>
            <person name="Clifton S."/>
            <person name="Fulton B."/>
            <person name="Xu J."/>
            <person name="Minx P."/>
            <person name="Pepin K.H."/>
            <person name="Johnson M."/>
            <person name="Thiruvilangam P."/>
            <person name="Bhonagiri V."/>
            <person name="Nash W.E."/>
            <person name="Mardis E.R."/>
            <person name="Wilson R.K."/>
        </authorList>
    </citation>
    <scope>NUCLEOTIDE SEQUENCE [LARGE SCALE GENOMIC DNA]</scope>
    <source>
        <strain evidence="12">DSM 15702</strain>
    </source>
</reference>
<evidence type="ECO:0000256" key="3">
    <source>
        <dbReference type="ARBA" id="ARBA00022741"/>
    </source>
</evidence>
<evidence type="ECO:0000313" key="12">
    <source>
        <dbReference type="EMBL" id="EDS01801.1"/>
    </source>
</evidence>
<evidence type="ECO:0000256" key="4">
    <source>
        <dbReference type="ARBA" id="ARBA00060591"/>
    </source>
</evidence>
<comment type="catalytic activity">
    <reaction evidence="9">
        <text>2-phenylacetate + ATP + CoA = phenylacetyl-CoA + AMP + diphosphate</text>
        <dbReference type="Rhea" id="RHEA:20956"/>
        <dbReference type="ChEBI" id="CHEBI:18401"/>
        <dbReference type="ChEBI" id="CHEBI:30616"/>
        <dbReference type="ChEBI" id="CHEBI:33019"/>
        <dbReference type="ChEBI" id="CHEBI:57287"/>
        <dbReference type="ChEBI" id="CHEBI:57390"/>
        <dbReference type="ChEBI" id="CHEBI:456215"/>
        <dbReference type="EC" id="6.2.1.30"/>
    </reaction>
</comment>
<evidence type="ECO:0000256" key="9">
    <source>
        <dbReference type="PIRNR" id="PIRNR006444"/>
    </source>
</evidence>
<reference evidence="12" key="2">
    <citation type="submission" date="2014-06" db="EMBL/GenBank/DDBJ databases">
        <title>Draft genome sequence of Eubacterium siraeum (DSM 15702).</title>
        <authorList>
            <person name="Sudarsanam P."/>
            <person name="Ley R."/>
            <person name="Guruge J."/>
            <person name="Turnbaugh P.J."/>
            <person name="Mahowald M."/>
            <person name="Liep D."/>
            <person name="Gordon J."/>
        </authorList>
    </citation>
    <scope>NUCLEOTIDE SEQUENCE</scope>
    <source>
        <strain evidence="12">DSM 15702</strain>
    </source>
</reference>
<dbReference type="GO" id="GO:0000166">
    <property type="term" value="F:nucleotide binding"/>
    <property type="evidence" value="ECO:0007669"/>
    <property type="project" value="UniProtKB-KW"/>
</dbReference>
<name>B0MKI6_9FIRM</name>
<dbReference type="CDD" id="cd05913">
    <property type="entry name" value="PaaK"/>
    <property type="match status" value="1"/>
</dbReference>
<evidence type="ECO:0000313" key="13">
    <source>
        <dbReference type="Proteomes" id="UP000005326"/>
    </source>
</evidence>
<dbReference type="InterPro" id="IPR042099">
    <property type="entry name" value="ANL_N_sf"/>
</dbReference>
<dbReference type="Proteomes" id="UP000005326">
    <property type="component" value="Unassembled WGS sequence"/>
</dbReference>
<comment type="pathway">
    <text evidence="4 9">Aromatic compound metabolism; phenylacetate degradation.</text>
</comment>
<dbReference type="UniPathway" id="UPA00930"/>
<evidence type="ECO:0000256" key="2">
    <source>
        <dbReference type="ARBA" id="ARBA00022598"/>
    </source>
</evidence>
<evidence type="ECO:0000256" key="8">
    <source>
        <dbReference type="ARBA" id="ARBA00075111"/>
    </source>
</evidence>
<dbReference type="InterPro" id="IPR028154">
    <property type="entry name" value="AMP-dep_Lig_C"/>
</dbReference>
<evidence type="ECO:0000256" key="5">
    <source>
        <dbReference type="ARBA" id="ARBA00061566"/>
    </source>
</evidence>
<comment type="similarity">
    <text evidence="5 9">Belongs to the phenylacetyl-CoA ligase family.</text>
</comment>
<keyword evidence="2 9" id="KW-0436">Ligase</keyword>
<dbReference type="SUPFAM" id="SSF56801">
    <property type="entry name" value="Acetyl-CoA synthetase-like"/>
    <property type="match status" value="1"/>
</dbReference>
<organism evidence="12 13">
    <name type="scientific">[Eubacterium] siraeum DSM 15702</name>
    <dbReference type="NCBI Taxonomy" id="428128"/>
    <lineage>
        <taxon>Bacteria</taxon>
        <taxon>Bacillati</taxon>
        <taxon>Bacillota</taxon>
        <taxon>Clostridia</taxon>
        <taxon>Eubacteriales</taxon>
        <taxon>Oscillospiraceae</taxon>
        <taxon>Oscillospiraceae incertae sedis</taxon>
    </lineage>
</organism>
<sequence length="447" mass="49869">MHTPRAKNKKEGYNMSFFQKDIETMPRAELEKLQLEKLKHITKYCYDNVPLYKRKFDEAGFDCTKIKALSDIQYIPYTTKSDFRDNYPFGMFATPLKNVTRLHASSGTTGKPTVVGYTKNDLDMWSDCVARLVTAAGATDEDIVQIAFGYGLFTGALGLHYGLEKIGATVVPCSSGNTEKQVMLMKDFGTTALVATPSYAMRIGEVAEEMGIGRDELKLRLGLFGSEGCTPEMRAQIEDYLHLLATDNYGMSELMGPGVSGECSLRCGMHFNEDHFLPEIINPETGEVLPEGSKGELVITTLSKEAIPVLRYRTKDITSITYEKCECGRTHARMSKPSGRSDDMLKIRGVNVFPSQIESVIMTIPQIAPHYQLVVTREGSSDRLEVKCELVDGSVLESLESLSNLQKNIRHNLKTVLGIDTKVTLVEPKTIERFEGKAKRVIDLRNK</sequence>
<keyword evidence="13" id="KW-1185">Reference proteome</keyword>
<dbReference type="FunFam" id="3.40.50.12780:FF:000016">
    <property type="entry name" value="Phenylacetate-coenzyme A ligase"/>
    <property type="match status" value="1"/>
</dbReference>
<comment type="function">
    <text evidence="9">Catalyzes the activation of phenylacetic acid (PA) to phenylacetyl-CoA (PA-CoA).</text>
</comment>
<evidence type="ECO:0000256" key="1">
    <source>
        <dbReference type="ARBA" id="ARBA00011245"/>
    </source>
</evidence>
<protein>
    <recommendedName>
        <fullName evidence="7 9">Phenylacetate-coenzyme A ligase</fullName>
        <ecNumber evidence="6 9">6.2.1.30</ecNumber>
    </recommendedName>
    <alternativeName>
        <fullName evidence="8 9">Phenylacetyl-CoA ligase</fullName>
    </alternativeName>
</protein>
<dbReference type="InterPro" id="IPR051414">
    <property type="entry name" value="Adenylate-forming_Reductase"/>
</dbReference>
<feature type="domain" description="AMP-dependent synthetase/ligase" evidence="10">
    <location>
        <begin position="105"/>
        <end position="300"/>
    </location>
</feature>
<dbReference type="Gene3D" id="3.40.50.12780">
    <property type="entry name" value="N-terminal domain of ligase-like"/>
    <property type="match status" value="1"/>
</dbReference>
<comment type="caution">
    <text evidence="12">The sequence shown here is derived from an EMBL/GenBank/DDBJ whole genome shotgun (WGS) entry which is preliminary data.</text>
</comment>
<evidence type="ECO:0000256" key="7">
    <source>
        <dbReference type="ARBA" id="ARBA00068695"/>
    </source>
</evidence>
<keyword evidence="3 9" id="KW-0547">Nucleotide-binding</keyword>
<dbReference type="Gene3D" id="3.30.300.30">
    <property type="match status" value="1"/>
</dbReference>
<dbReference type="PIRSF" id="PIRSF006444">
    <property type="entry name" value="PaaK"/>
    <property type="match status" value="1"/>
</dbReference>
<dbReference type="EMBL" id="ABCA03000031">
    <property type="protein sequence ID" value="EDS01801.1"/>
    <property type="molecule type" value="Genomic_DNA"/>
</dbReference>
<dbReference type="PANTHER" id="PTHR43439">
    <property type="entry name" value="PHENYLACETATE-COENZYME A LIGASE"/>
    <property type="match status" value="1"/>
</dbReference>
<dbReference type="InterPro" id="IPR011880">
    <property type="entry name" value="PA_CoA_ligase"/>
</dbReference>
<evidence type="ECO:0000259" key="11">
    <source>
        <dbReference type="Pfam" id="PF14535"/>
    </source>
</evidence>
<dbReference type="InterPro" id="IPR045851">
    <property type="entry name" value="AMP-bd_C_sf"/>
</dbReference>
<accession>B0MKI6</accession>
<dbReference type="InterPro" id="IPR000873">
    <property type="entry name" value="AMP-dep_synth/lig_dom"/>
</dbReference>
<feature type="domain" description="AMP-dependent ligase C-terminal" evidence="11">
    <location>
        <begin position="349"/>
        <end position="445"/>
    </location>
</feature>
<gene>
    <name evidence="12" type="ORF">EUBSIR_00342</name>
</gene>
<dbReference type="AlphaFoldDB" id="B0MKI6"/>
<comment type="subunit">
    <text evidence="1">Monomer.</text>
</comment>
<dbReference type="Pfam" id="PF14535">
    <property type="entry name" value="AMP-binding_C_2"/>
    <property type="match status" value="1"/>
</dbReference>